<organism evidence="1 2">
    <name type="scientific">Flexibacter flexilis DSM 6793</name>
    <dbReference type="NCBI Taxonomy" id="927664"/>
    <lineage>
        <taxon>Bacteria</taxon>
        <taxon>Pseudomonadati</taxon>
        <taxon>Bacteroidota</taxon>
        <taxon>Cytophagia</taxon>
        <taxon>Cytophagales</taxon>
        <taxon>Flexibacteraceae</taxon>
        <taxon>Flexibacter</taxon>
    </lineage>
</organism>
<evidence type="ECO:0000313" key="2">
    <source>
        <dbReference type="Proteomes" id="UP000199514"/>
    </source>
</evidence>
<protein>
    <submittedName>
        <fullName evidence="1">Uncharacterized protein</fullName>
    </submittedName>
</protein>
<dbReference type="Proteomes" id="UP000199514">
    <property type="component" value="Unassembled WGS sequence"/>
</dbReference>
<name>A0A1I1G4C8_9BACT</name>
<gene>
    <name evidence="1" type="ORF">SAMN05421780_102366</name>
</gene>
<sequence>MGYISTFHTKHFRNMIISEQHDLILDNFSTYAYYVAEHKAIVCVAKKEFIVRADFEALFLAVGEAAKKHLAEKIVFDKRNMHVFDQSAMTWYYTEWKTKLLNEIGLKKHRKLLPEDKLFRKSVAIGRERIAREHGFDFSLFDVRYYELLEEALEN</sequence>
<reference evidence="1 2" key="1">
    <citation type="submission" date="2016-10" db="EMBL/GenBank/DDBJ databases">
        <authorList>
            <person name="de Groot N.N."/>
        </authorList>
    </citation>
    <scope>NUCLEOTIDE SEQUENCE [LARGE SCALE GENOMIC DNA]</scope>
    <source>
        <strain evidence="1 2">DSM 6793</strain>
    </source>
</reference>
<proteinExistence type="predicted"/>
<evidence type="ECO:0000313" key="1">
    <source>
        <dbReference type="EMBL" id="SFC04153.1"/>
    </source>
</evidence>
<dbReference type="EMBL" id="FOLE01000002">
    <property type="protein sequence ID" value="SFC04153.1"/>
    <property type="molecule type" value="Genomic_DNA"/>
</dbReference>
<dbReference type="AlphaFoldDB" id="A0A1I1G4C8"/>
<accession>A0A1I1G4C8</accession>
<keyword evidence="2" id="KW-1185">Reference proteome</keyword>